<feature type="region of interest" description="Disordered" evidence="1">
    <location>
        <begin position="148"/>
        <end position="184"/>
    </location>
</feature>
<evidence type="ECO:0000313" key="2">
    <source>
        <dbReference type="EMBL" id="TVS28984.1"/>
    </source>
</evidence>
<gene>
    <name evidence="2" type="ORF">EKI59_05345</name>
</gene>
<protein>
    <submittedName>
        <fullName evidence="2">Uncharacterized protein</fullName>
    </submittedName>
</protein>
<proteinExistence type="predicted"/>
<sequence>MNPFTIRLAYKGARSAMNYYRKLDDEKKREIYDSVVDAVKKDKVDDKLDGLYDVARREAGILTRDSHDRLDRHRAQFAAAAPERAERRKALKKQAKESKKKSKRSPLKAILGIGATVAAAWAAWEFWLKDKVTGADKKDITYTHVAPRKETSPSGKTTLVYSTRTEDDREKAAGPLGEEPAERDEQLLSSIDEQLTTLDTLDDDQRDATR</sequence>
<accession>A0A6C1TXR7</accession>
<dbReference type="AlphaFoldDB" id="A0A6C1TXR7"/>
<dbReference type="EMBL" id="RXIR01000008">
    <property type="protein sequence ID" value="TVS28984.1"/>
    <property type="molecule type" value="Genomic_DNA"/>
</dbReference>
<evidence type="ECO:0000313" key="3">
    <source>
        <dbReference type="Proteomes" id="UP000336646"/>
    </source>
</evidence>
<reference evidence="2 3" key="1">
    <citation type="submission" date="2018-12" db="EMBL/GenBank/DDBJ databases">
        <title>Corynebacterium sanguinis sp. nov., a clinically-associated and environmental corynebacterium.</title>
        <authorList>
            <person name="Gonzales-Siles L."/>
            <person name="Jaen-Luchoro D."/>
            <person name="Cardew S."/>
            <person name="Inganas E."/>
            <person name="Ohlen M."/>
            <person name="Jensie-Markopolous S."/>
            <person name="Pinyeiro-Iglesias B."/>
            <person name="Molin K."/>
            <person name="Skovbjerg S."/>
            <person name="Svensson-Stadler L."/>
            <person name="Funke G."/>
            <person name="Moore E.R.B."/>
        </authorList>
    </citation>
    <scope>NUCLEOTIDE SEQUENCE [LARGE SCALE GENOMIC DNA]</scope>
    <source>
        <strain evidence="2 3">58734</strain>
    </source>
</reference>
<dbReference type="Proteomes" id="UP000336646">
    <property type="component" value="Unassembled WGS sequence"/>
</dbReference>
<evidence type="ECO:0000256" key="1">
    <source>
        <dbReference type="SAM" id="MobiDB-lite"/>
    </source>
</evidence>
<organism evidence="2 3">
    <name type="scientific">Corynebacterium sanguinis</name>
    <dbReference type="NCBI Taxonomy" id="2594913"/>
    <lineage>
        <taxon>Bacteria</taxon>
        <taxon>Bacillati</taxon>
        <taxon>Actinomycetota</taxon>
        <taxon>Actinomycetes</taxon>
        <taxon>Mycobacteriales</taxon>
        <taxon>Corynebacteriaceae</taxon>
        <taxon>Corynebacterium</taxon>
    </lineage>
</organism>
<comment type="caution">
    <text evidence="2">The sequence shown here is derived from an EMBL/GenBank/DDBJ whole genome shotgun (WGS) entry which is preliminary data.</text>
</comment>
<dbReference type="OrthoDB" id="4406276at2"/>
<dbReference type="RefSeq" id="WP_144773000.1">
    <property type="nucleotide sequence ID" value="NZ_RXIR01000008.1"/>
</dbReference>
<feature type="compositionally biased region" description="Polar residues" evidence="1">
    <location>
        <begin position="152"/>
        <end position="163"/>
    </location>
</feature>
<name>A0A6C1TXR7_9CORY</name>